<evidence type="ECO:0000313" key="5">
    <source>
        <dbReference type="EMBL" id="MBC2593391.1"/>
    </source>
</evidence>
<evidence type="ECO:0000256" key="2">
    <source>
        <dbReference type="ARBA" id="ARBA00023125"/>
    </source>
</evidence>
<protein>
    <submittedName>
        <fullName evidence="5">LacI family DNA-binding transcriptional regulator</fullName>
    </submittedName>
</protein>
<keyword evidence="6" id="KW-1185">Reference proteome</keyword>
<dbReference type="PANTHER" id="PTHR30146:SF109">
    <property type="entry name" value="HTH-TYPE TRANSCRIPTIONAL REGULATOR GALS"/>
    <property type="match status" value="1"/>
</dbReference>
<dbReference type="GO" id="GO:0003700">
    <property type="term" value="F:DNA-binding transcription factor activity"/>
    <property type="evidence" value="ECO:0007669"/>
    <property type="project" value="TreeGrafter"/>
</dbReference>
<keyword evidence="1" id="KW-0805">Transcription regulation</keyword>
<gene>
    <name evidence="5" type="ORF">H5P28_03875</name>
</gene>
<dbReference type="Pfam" id="PF00356">
    <property type="entry name" value="LacI"/>
    <property type="match status" value="1"/>
</dbReference>
<dbReference type="SUPFAM" id="SSF47413">
    <property type="entry name" value="lambda repressor-like DNA-binding domains"/>
    <property type="match status" value="1"/>
</dbReference>
<evidence type="ECO:0000256" key="1">
    <source>
        <dbReference type="ARBA" id="ARBA00023015"/>
    </source>
</evidence>
<dbReference type="EMBL" id="JACHVB010000013">
    <property type="protein sequence ID" value="MBC2593391.1"/>
    <property type="molecule type" value="Genomic_DNA"/>
</dbReference>
<evidence type="ECO:0000313" key="6">
    <source>
        <dbReference type="Proteomes" id="UP000546464"/>
    </source>
</evidence>
<dbReference type="PANTHER" id="PTHR30146">
    <property type="entry name" value="LACI-RELATED TRANSCRIPTIONAL REPRESSOR"/>
    <property type="match status" value="1"/>
</dbReference>
<dbReference type="PROSITE" id="PS50932">
    <property type="entry name" value="HTH_LACI_2"/>
    <property type="match status" value="1"/>
</dbReference>
<dbReference type="Proteomes" id="UP000546464">
    <property type="component" value="Unassembled WGS sequence"/>
</dbReference>
<feature type="domain" description="HTH lacI-type" evidence="4">
    <location>
        <begin position="9"/>
        <end position="66"/>
    </location>
</feature>
<organism evidence="5 6">
    <name type="scientific">Ruficoccus amylovorans</name>
    <dbReference type="NCBI Taxonomy" id="1804625"/>
    <lineage>
        <taxon>Bacteria</taxon>
        <taxon>Pseudomonadati</taxon>
        <taxon>Verrucomicrobiota</taxon>
        <taxon>Opitutia</taxon>
        <taxon>Puniceicoccales</taxon>
        <taxon>Cerasicoccaceae</taxon>
        <taxon>Ruficoccus</taxon>
    </lineage>
</organism>
<dbReference type="Pfam" id="PF13377">
    <property type="entry name" value="Peripla_BP_3"/>
    <property type="match status" value="1"/>
</dbReference>
<accession>A0A842HDE8</accession>
<evidence type="ECO:0000259" key="4">
    <source>
        <dbReference type="PROSITE" id="PS50932"/>
    </source>
</evidence>
<dbReference type="SUPFAM" id="SSF53822">
    <property type="entry name" value="Periplasmic binding protein-like I"/>
    <property type="match status" value="1"/>
</dbReference>
<keyword evidence="3" id="KW-0804">Transcription</keyword>
<dbReference type="InterPro" id="IPR010982">
    <property type="entry name" value="Lambda_DNA-bd_dom_sf"/>
</dbReference>
<sequence>MKKASTGRVTVRQIAEEAGLTIGSVSSVLNNKHIERRISPTTVAKVRETAARLGYMPNINARRLRSGSDSLNSVTLAVITSYEAPLTLVNRIIKAIRQNVDEERKNGSPYQFTVTIEMFPAGQLSTVPGLLTGSQFNAAIITNTTLADDQFLQRNQLPYPAVVVNRSIPGYPRVYEDPETGTRAADLLLDSGRKRLAVLHGSPLTQVTDTRVSSFMRRVSQRQGTSIKEIVASTLSEAAAAEAMRHFLSQKEKIDGLYAVTDGMALGAYHAIKATSLKIPHDIAVVGAGDYDFSPLLDPSLATVGADQQKQGLAAVHMLMDLVHLRSTRQSEISIPVEVIPRGSVASA</sequence>
<dbReference type="SMART" id="SM00354">
    <property type="entry name" value="HTH_LACI"/>
    <property type="match status" value="1"/>
</dbReference>
<dbReference type="InterPro" id="IPR028082">
    <property type="entry name" value="Peripla_BP_I"/>
</dbReference>
<keyword evidence="2 5" id="KW-0238">DNA-binding</keyword>
<dbReference type="Gene3D" id="1.10.260.40">
    <property type="entry name" value="lambda repressor-like DNA-binding domains"/>
    <property type="match status" value="1"/>
</dbReference>
<reference evidence="5 6" key="1">
    <citation type="submission" date="2020-07" db="EMBL/GenBank/DDBJ databases">
        <authorList>
            <person name="Feng X."/>
        </authorList>
    </citation>
    <scope>NUCLEOTIDE SEQUENCE [LARGE SCALE GENOMIC DNA]</scope>
    <source>
        <strain evidence="5 6">JCM31066</strain>
    </source>
</reference>
<proteinExistence type="predicted"/>
<dbReference type="GO" id="GO:0000976">
    <property type="term" value="F:transcription cis-regulatory region binding"/>
    <property type="evidence" value="ECO:0007669"/>
    <property type="project" value="TreeGrafter"/>
</dbReference>
<evidence type="ECO:0000256" key="3">
    <source>
        <dbReference type="ARBA" id="ARBA00023163"/>
    </source>
</evidence>
<dbReference type="RefSeq" id="WP_185674398.1">
    <property type="nucleotide sequence ID" value="NZ_JACHVB010000013.1"/>
</dbReference>
<name>A0A842HDE8_9BACT</name>
<comment type="caution">
    <text evidence="5">The sequence shown here is derived from an EMBL/GenBank/DDBJ whole genome shotgun (WGS) entry which is preliminary data.</text>
</comment>
<dbReference type="InterPro" id="IPR000843">
    <property type="entry name" value="HTH_LacI"/>
</dbReference>
<dbReference type="InterPro" id="IPR046335">
    <property type="entry name" value="LacI/GalR-like_sensor"/>
</dbReference>
<dbReference type="CDD" id="cd06267">
    <property type="entry name" value="PBP1_LacI_sugar_binding-like"/>
    <property type="match status" value="1"/>
</dbReference>
<dbReference type="AlphaFoldDB" id="A0A842HDE8"/>
<dbReference type="CDD" id="cd01392">
    <property type="entry name" value="HTH_LacI"/>
    <property type="match status" value="1"/>
</dbReference>
<dbReference type="Gene3D" id="3.40.50.2300">
    <property type="match status" value="2"/>
</dbReference>